<evidence type="ECO:0000313" key="2">
    <source>
        <dbReference type="Proteomes" id="UP000321532"/>
    </source>
</evidence>
<organism evidence="1 2">
    <name type="scientific">Adhaeribacter aerolatus</name>
    <dbReference type="NCBI Taxonomy" id="670289"/>
    <lineage>
        <taxon>Bacteria</taxon>
        <taxon>Pseudomonadati</taxon>
        <taxon>Bacteroidota</taxon>
        <taxon>Cytophagia</taxon>
        <taxon>Cytophagales</taxon>
        <taxon>Hymenobacteraceae</taxon>
        <taxon>Adhaeribacter</taxon>
    </lineage>
</organism>
<reference evidence="1 2" key="1">
    <citation type="submission" date="2019-07" db="EMBL/GenBank/DDBJ databases">
        <title>Whole genome shotgun sequence of Adhaeribacter aerolatus NBRC 106133.</title>
        <authorList>
            <person name="Hosoyama A."/>
            <person name="Uohara A."/>
            <person name="Ohji S."/>
            <person name="Ichikawa N."/>
        </authorList>
    </citation>
    <scope>NUCLEOTIDE SEQUENCE [LARGE SCALE GENOMIC DNA]</scope>
    <source>
        <strain evidence="1 2">NBRC 106133</strain>
    </source>
</reference>
<dbReference type="AlphaFoldDB" id="A0A512AV95"/>
<gene>
    <name evidence="1" type="ORF">AAE02nite_12670</name>
</gene>
<dbReference type="EMBL" id="BJYS01000007">
    <property type="protein sequence ID" value="GEO03603.1"/>
    <property type="molecule type" value="Genomic_DNA"/>
</dbReference>
<dbReference type="Proteomes" id="UP000321532">
    <property type="component" value="Unassembled WGS sequence"/>
</dbReference>
<comment type="caution">
    <text evidence="1">The sequence shown here is derived from an EMBL/GenBank/DDBJ whole genome shotgun (WGS) entry which is preliminary data.</text>
</comment>
<proteinExistence type="predicted"/>
<protein>
    <submittedName>
        <fullName evidence="1">Uncharacterized protein</fullName>
    </submittedName>
</protein>
<dbReference type="RefSeq" id="WP_146896124.1">
    <property type="nucleotide sequence ID" value="NZ_BJYS01000007.1"/>
</dbReference>
<name>A0A512AV95_9BACT</name>
<keyword evidence="2" id="KW-1185">Reference proteome</keyword>
<evidence type="ECO:0000313" key="1">
    <source>
        <dbReference type="EMBL" id="GEO03603.1"/>
    </source>
</evidence>
<sequence length="70" mass="7657">MSWHLETRAGTYKDASGKITADLTKPGIGLASSDQRVSRRIYTFKGGNAERGIVQHAVPTENENLIAKEL</sequence>
<accession>A0A512AV95</accession>